<dbReference type="PANTHER" id="PTHR10098:SF108">
    <property type="entry name" value="TETRATRICOPEPTIDE REPEAT PROTEIN 28"/>
    <property type="match status" value="1"/>
</dbReference>
<dbReference type="CDD" id="cd00093">
    <property type="entry name" value="HTH_XRE"/>
    <property type="match status" value="1"/>
</dbReference>
<feature type="domain" description="HTH cro/C1-type" evidence="2">
    <location>
        <begin position="28"/>
        <end position="81"/>
    </location>
</feature>
<dbReference type="RefSeq" id="WP_083599507.1">
    <property type="nucleotide sequence ID" value="NZ_FQXO01000017.1"/>
</dbReference>
<proteinExistence type="predicted"/>
<evidence type="ECO:0000259" key="2">
    <source>
        <dbReference type="PROSITE" id="PS50943"/>
    </source>
</evidence>
<evidence type="ECO:0000313" key="4">
    <source>
        <dbReference type="Proteomes" id="UP000183967"/>
    </source>
</evidence>
<dbReference type="InterPro" id="IPR011990">
    <property type="entry name" value="TPR-like_helical_dom_sf"/>
</dbReference>
<dbReference type="Proteomes" id="UP000183967">
    <property type="component" value="Unassembled WGS sequence"/>
</dbReference>
<dbReference type="SMART" id="SM00530">
    <property type="entry name" value="HTH_XRE"/>
    <property type="match status" value="1"/>
</dbReference>
<dbReference type="PROSITE" id="PS50005">
    <property type="entry name" value="TPR"/>
    <property type="match status" value="1"/>
</dbReference>
<gene>
    <name evidence="3" type="ORF">SAMN02745135_00838</name>
</gene>
<dbReference type="SMART" id="SM00028">
    <property type="entry name" value="TPR"/>
    <property type="match status" value="5"/>
</dbReference>
<dbReference type="Gene3D" id="1.25.40.10">
    <property type="entry name" value="Tetratricopeptide repeat domain"/>
    <property type="match status" value="2"/>
</dbReference>
<feature type="repeat" description="TPR" evidence="1">
    <location>
        <begin position="304"/>
        <end position="337"/>
    </location>
</feature>
<dbReference type="SUPFAM" id="SSF47413">
    <property type="entry name" value="lambda repressor-like DNA-binding domains"/>
    <property type="match status" value="1"/>
</dbReference>
<dbReference type="OrthoDB" id="1706248at2"/>
<keyword evidence="1" id="KW-0802">TPR repeat</keyword>
<reference evidence="4" key="1">
    <citation type="submission" date="2016-11" db="EMBL/GenBank/DDBJ databases">
        <authorList>
            <person name="Varghese N."/>
            <person name="Submissions S."/>
        </authorList>
    </citation>
    <scope>NUCLEOTIDE SEQUENCE [LARGE SCALE GENOMIC DNA]</scope>
    <source>
        <strain evidence="4">DSM 13643</strain>
    </source>
</reference>
<protein>
    <submittedName>
        <fullName evidence="3">Helix-turn-helix domain-containing protein</fullName>
    </submittedName>
</protein>
<name>A0A1M5T2S4_9FIRM</name>
<organism evidence="3 4">
    <name type="scientific">Caloranaerobacter azorensis DSM 13643</name>
    <dbReference type="NCBI Taxonomy" id="1121264"/>
    <lineage>
        <taxon>Bacteria</taxon>
        <taxon>Bacillati</taxon>
        <taxon>Bacillota</taxon>
        <taxon>Tissierellia</taxon>
        <taxon>Tissierellales</taxon>
        <taxon>Thermohalobacteraceae</taxon>
        <taxon>Caloranaerobacter</taxon>
    </lineage>
</organism>
<dbReference type="InterPro" id="IPR001387">
    <property type="entry name" value="Cro/C1-type_HTH"/>
</dbReference>
<sequence>MRVFTNDYEVTDKVYILEDTILPTNEKIRAIRKFLKINQKELAGDNIDRSLISYIENGKVKLSNETAKILASNLSRILKEKNLNYQVDADYLLADEKKQASYRLNTIIEILKNMMKDSTDEFLTKFYMAEELLRKWDIPSKKAAIYDLAGDYFFNKLNYYRSEFYYMMALGNYFRLNDYRNLVKVCTKIVRCLIKRGEYEEAISLNDYAMSIIEDFKILDSDFKERILFNNSLALFKMELYEESLNCLDKLILEFDISEESKHMDILLLKANIYNLIGKLEESLEIYKQLLELAKQSSNLERMAIAYNNIGAIYHRLNNIEQSIKFLKKSLRIRRNIKSERLVFTIKSIINILFDTGEYNKSKIYLFELLSIAKKEEDISLLIETYCRLMDVFLVDLVDIEDEKFIDEMIKFVRENREAEGIGELIAKLCKYFVNKDIYKIRDLFDRG</sequence>
<dbReference type="PANTHER" id="PTHR10098">
    <property type="entry name" value="RAPSYN-RELATED"/>
    <property type="match status" value="1"/>
</dbReference>
<dbReference type="GO" id="GO:0003677">
    <property type="term" value="F:DNA binding"/>
    <property type="evidence" value="ECO:0007669"/>
    <property type="project" value="InterPro"/>
</dbReference>
<accession>A0A1M5T2S4</accession>
<dbReference type="Pfam" id="PF13424">
    <property type="entry name" value="TPR_12"/>
    <property type="match status" value="1"/>
</dbReference>
<dbReference type="EMBL" id="FQXO01000017">
    <property type="protein sequence ID" value="SHH45041.1"/>
    <property type="molecule type" value="Genomic_DNA"/>
</dbReference>
<evidence type="ECO:0000256" key="1">
    <source>
        <dbReference type="PROSITE-ProRule" id="PRU00339"/>
    </source>
</evidence>
<evidence type="ECO:0000313" key="3">
    <source>
        <dbReference type="EMBL" id="SHH45041.1"/>
    </source>
</evidence>
<keyword evidence="4" id="KW-1185">Reference proteome</keyword>
<dbReference type="InterPro" id="IPR010982">
    <property type="entry name" value="Lambda_DNA-bd_dom_sf"/>
</dbReference>
<dbReference type="InterPro" id="IPR019734">
    <property type="entry name" value="TPR_rpt"/>
</dbReference>
<dbReference type="AlphaFoldDB" id="A0A1M5T2S4"/>
<dbReference type="PROSITE" id="PS50943">
    <property type="entry name" value="HTH_CROC1"/>
    <property type="match status" value="1"/>
</dbReference>
<dbReference type="Gene3D" id="1.10.260.40">
    <property type="entry name" value="lambda repressor-like DNA-binding domains"/>
    <property type="match status" value="1"/>
</dbReference>
<dbReference type="SUPFAM" id="SSF48452">
    <property type="entry name" value="TPR-like"/>
    <property type="match status" value="2"/>
</dbReference>